<dbReference type="eggNOG" id="COG1289">
    <property type="taxonomic scope" value="Bacteria"/>
</dbReference>
<evidence type="ECO:0000256" key="7">
    <source>
        <dbReference type="SAM" id="Phobius"/>
    </source>
</evidence>
<name>D7DLD2_METV0</name>
<evidence type="ECO:0000256" key="2">
    <source>
        <dbReference type="ARBA" id="ARBA00022448"/>
    </source>
</evidence>
<reference evidence="8 9" key="2">
    <citation type="journal article" date="2011" name="J. Bacteriol.">
        <title>Genomes of three methylotrophs from a single niche uncover genetic and metabolic divergence of Methylophilaceae.</title>
        <authorList>
            <person name="Lapidus A."/>
            <person name="Clum A."/>
            <person name="Labutti K."/>
            <person name="Kaluzhnaya M.G."/>
            <person name="Lim S."/>
            <person name="Beck D.A."/>
            <person name="Glavina Del Rio T."/>
            <person name="Nolan M."/>
            <person name="Mavromatis K."/>
            <person name="Huntemann M."/>
            <person name="Lucas S."/>
            <person name="Lidstrom M.E."/>
            <person name="Ivanova N."/>
            <person name="Chistoserdova L."/>
        </authorList>
    </citation>
    <scope>NUCLEOTIDE SEQUENCE [LARGE SCALE GENOMIC DNA]</scope>
    <source>
        <strain evidence="8 9">301</strain>
    </source>
</reference>
<keyword evidence="9" id="KW-1185">Reference proteome</keyword>
<protein>
    <submittedName>
        <fullName evidence="8">Fusaric acid resistance protein conserved region</fullName>
    </submittedName>
</protein>
<evidence type="ECO:0000313" key="9">
    <source>
        <dbReference type="Proteomes" id="UP000000383"/>
    </source>
</evidence>
<dbReference type="RefSeq" id="WP_013148911.1">
    <property type="nucleotide sequence ID" value="NC_014207.1"/>
</dbReference>
<evidence type="ECO:0000256" key="3">
    <source>
        <dbReference type="ARBA" id="ARBA00022475"/>
    </source>
</evidence>
<feature type="transmembrane region" description="Helical" evidence="7">
    <location>
        <begin position="399"/>
        <end position="420"/>
    </location>
</feature>
<evidence type="ECO:0000256" key="5">
    <source>
        <dbReference type="ARBA" id="ARBA00022989"/>
    </source>
</evidence>
<comment type="subcellular location">
    <subcellularLocation>
        <location evidence="1">Cell membrane</location>
        <topology evidence="1">Multi-pass membrane protein</topology>
    </subcellularLocation>
</comment>
<dbReference type="InterPro" id="IPR006726">
    <property type="entry name" value="PHBA_efflux_AaeB/fusaric-R"/>
</dbReference>
<accession>D7DLD2</accession>
<keyword evidence="3" id="KW-1003">Cell membrane</keyword>
<evidence type="ECO:0000256" key="6">
    <source>
        <dbReference type="ARBA" id="ARBA00023136"/>
    </source>
</evidence>
<feature type="transmembrane region" description="Helical" evidence="7">
    <location>
        <begin position="503"/>
        <end position="523"/>
    </location>
</feature>
<dbReference type="Pfam" id="PF04632">
    <property type="entry name" value="FUSC"/>
    <property type="match status" value="1"/>
</dbReference>
<dbReference type="EMBL" id="CP002056">
    <property type="protein sequence ID" value="ADI30603.1"/>
    <property type="molecule type" value="Genomic_DNA"/>
</dbReference>
<dbReference type="GO" id="GO:0005886">
    <property type="term" value="C:plasma membrane"/>
    <property type="evidence" value="ECO:0007669"/>
    <property type="project" value="UniProtKB-SubCell"/>
</dbReference>
<dbReference type="HOGENOM" id="CLU_013927_0_0_4"/>
<dbReference type="PANTHER" id="PTHR30509">
    <property type="entry name" value="P-HYDROXYBENZOIC ACID EFFLUX PUMP SUBUNIT-RELATED"/>
    <property type="match status" value="1"/>
</dbReference>
<evidence type="ECO:0000256" key="4">
    <source>
        <dbReference type="ARBA" id="ARBA00022692"/>
    </source>
</evidence>
<dbReference type="GO" id="GO:0022857">
    <property type="term" value="F:transmembrane transporter activity"/>
    <property type="evidence" value="ECO:0007669"/>
    <property type="project" value="InterPro"/>
</dbReference>
<reference evidence="9" key="1">
    <citation type="submission" date="2010-05" db="EMBL/GenBank/DDBJ databases">
        <title>Complete sequence of Methylotenera sp. 301.</title>
        <authorList>
            <person name="Lucas S."/>
            <person name="Copeland A."/>
            <person name="Lapidus A."/>
            <person name="Cheng J.-F."/>
            <person name="Bruce D."/>
            <person name="Goodwin L."/>
            <person name="Pitluck S."/>
            <person name="Clum A."/>
            <person name="Land M."/>
            <person name="Hauser L."/>
            <person name="Kyrpides N."/>
            <person name="Ivanova N."/>
            <person name="Chistoservova L."/>
            <person name="Kalyuzhnaya M."/>
            <person name="Woyke T."/>
        </authorList>
    </citation>
    <scope>NUCLEOTIDE SEQUENCE [LARGE SCALE GENOMIC DNA]</scope>
    <source>
        <strain evidence="9">301</strain>
    </source>
</reference>
<feature type="transmembrane region" description="Helical" evidence="7">
    <location>
        <begin position="32"/>
        <end position="51"/>
    </location>
</feature>
<feature type="transmembrane region" description="Helical" evidence="7">
    <location>
        <begin position="426"/>
        <end position="442"/>
    </location>
</feature>
<dbReference type="OrthoDB" id="6538131at2"/>
<sequence length="727" mass="80521">MSVLQLIKGRRNRLLVTSRAALSDWLKEDAPIFGYLLKVLLASLLAMWLSLRFELDQPRTAMLTVAIVMQSRSGMVFAKSYYRLLGTLVGIVVSLILVALFAQERILFLLSMALWIGLCTAGSMVYRNHQSYGFVLAGYTLCIVGLPAAISPELTFNIAVTRISEILIGLICATMVSDLVFPQRIWDAIQTKVRLRFSDFSDLLRTTAQSSTSSTKSSKQVLLRFIGDIYSLESFRASAIMENDGAKHNRLRISEVNNEFMAVATTFHSLEELLRRQRNNGHPEVGAALISMYRQLSEAITLDGKSAANEQEAAIVTKQLTIFQSTFTQHLTVYRMQLPQDMSDRESLDFETGAELLQRLADELHAYAVTYSSVNYNERKSVTEEMVAPPKLEMHFDPVAVALAGVRGTLTLGIMTALWLLTDWRSGIEAITIGVITSTLFATSPSPNQTIKQFMTGAIIGTILAYICNFHLLTQAQGFLMLALAVTPTILFASWLTTKPSIAVVGSGIFIVFLMHIGFNSAYNANPVTFINDAIADLLAVLVSGVMYGLIDISSSAWSRRRIATTLRKLIVTACRSPLMMKRVQLENAAFDLVQRAGSAQRVAQEQDRLVIDWLLSTLEIGHAVIALRELKREINHPYFSELLLTGLEAIAALHETPTEALRMKALKAIENATDNLTSDISTDIAMPETAHQLRRQALSMLHFIHSALLDEESVLATSVLTTKEKS</sequence>
<keyword evidence="4 7" id="KW-0812">Transmembrane</keyword>
<dbReference type="Proteomes" id="UP000000383">
    <property type="component" value="Chromosome"/>
</dbReference>
<keyword evidence="6 7" id="KW-0472">Membrane</keyword>
<feature type="transmembrane region" description="Helical" evidence="7">
    <location>
        <begin position="106"/>
        <end position="125"/>
    </location>
</feature>
<feature type="transmembrane region" description="Helical" evidence="7">
    <location>
        <begin position="479"/>
        <end position="496"/>
    </location>
</feature>
<feature type="transmembrane region" description="Helical" evidence="7">
    <location>
        <begin position="132"/>
        <end position="150"/>
    </location>
</feature>
<gene>
    <name evidence="8" type="ordered locus">M301_2238</name>
</gene>
<evidence type="ECO:0000313" key="8">
    <source>
        <dbReference type="EMBL" id="ADI30603.1"/>
    </source>
</evidence>
<keyword evidence="2" id="KW-0813">Transport</keyword>
<organism evidence="8 9">
    <name type="scientific">Methylotenera versatilis (strain 301)</name>
    <dbReference type="NCBI Taxonomy" id="666681"/>
    <lineage>
        <taxon>Bacteria</taxon>
        <taxon>Pseudomonadati</taxon>
        <taxon>Pseudomonadota</taxon>
        <taxon>Betaproteobacteria</taxon>
        <taxon>Nitrosomonadales</taxon>
        <taxon>Methylophilaceae</taxon>
        <taxon>Methylotenera</taxon>
    </lineage>
</organism>
<dbReference type="AlphaFoldDB" id="D7DLD2"/>
<dbReference type="KEGG" id="meh:M301_2238"/>
<keyword evidence="5 7" id="KW-1133">Transmembrane helix</keyword>
<feature type="transmembrane region" description="Helical" evidence="7">
    <location>
        <begin position="535"/>
        <end position="553"/>
    </location>
</feature>
<dbReference type="STRING" id="666681.M301_2238"/>
<feature type="transmembrane region" description="Helical" evidence="7">
    <location>
        <begin position="81"/>
        <end position="100"/>
    </location>
</feature>
<feature type="transmembrane region" description="Helical" evidence="7">
    <location>
        <begin position="454"/>
        <end position="473"/>
    </location>
</feature>
<dbReference type="PANTHER" id="PTHR30509:SF9">
    <property type="entry name" value="MULTIDRUG RESISTANCE PROTEIN MDTO"/>
    <property type="match status" value="1"/>
</dbReference>
<proteinExistence type="predicted"/>
<evidence type="ECO:0000256" key="1">
    <source>
        <dbReference type="ARBA" id="ARBA00004651"/>
    </source>
</evidence>